<feature type="compositionally biased region" description="Polar residues" evidence="5">
    <location>
        <begin position="567"/>
        <end position="576"/>
    </location>
</feature>
<feature type="compositionally biased region" description="Basic residues" evidence="5">
    <location>
        <begin position="412"/>
        <end position="421"/>
    </location>
</feature>
<feature type="compositionally biased region" description="Polar residues" evidence="5">
    <location>
        <begin position="583"/>
        <end position="592"/>
    </location>
</feature>
<feature type="compositionally biased region" description="Basic and acidic residues" evidence="5">
    <location>
        <begin position="212"/>
        <end position="229"/>
    </location>
</feature>
<reference evidence="6 7" key="1">
    <citation type="journal article" date="2016" name="Mol. Biol. Evol.">
        <title>Comparative Genomics of Early-Diverging Mushroom-Forming Fungi Provides Insights into the Origins of Lignocellulose Decay Capabilities.</title>
        <authorList>
            <person name="Nagy L.G."/>
            <person name="Riley R."/>
            <person name="Tritt A."/>
            <person name="Adam C."/>
            <person name="Daum C."/>
            <person name="Floudas D."/>
            <person name="Sun H."/>
            <person name="Yadav J.S."/>
            <person name="Pangilinan J."/>
            <person name="Larsson K.H."/>
            <person name="Matsuura K."/>
            <person name="Barry K."/>
            <person name="Labutti K."/>
            <person name="Kuo R."/>
            <person name="Ohm R.A."/>
            <person name="Bhattacharya S.S."/>
            <person name="Shirouzu T."/>
            <person name="Yoshinaga Y."/>
            <person name="Martin F.M."/>
            <person name="Grigoriev I.V."/>
            <person name="Hibbett D.S."/>
        </authorList>
    </citation>
    <scope>NUCLEOTIDE SEQUENCE [LARGE SCALE GENOMIC DNA]</scope>
    <source>
        <strain evidence="6 7">93-53</strain>
    </source>
</reference>
<dbReference type="GO" id="GO:0006297">
    <property type="term" value="P:nucleotide-excision repair, DNA gap filling"/>
    <property type="evidence" value="ECO:0007669"/>
    <property type="project" value="TreeGrafter"/>
</dbReference>
<dbReference type="InParanoid" id="A0A165I9J4"/>
<dbReference type="InterPro" id="IPR019038">
    <property type="entry name" value="POLD3"/>
</dbReference>
<dbReference type="PANTHER" id="PTHR17598:SF13">
    <property type="entry name" value="DNA POLYMERASE DELTA SUBUNIT 3"/>
    <property type="match status" value="1"/>
</dbReference>
<dbReference type="GeneID" id="63831082"/>
<evidence type="ECO:0000313" key="6">
    <source>
        <dbReference type="EMBL" id="KZT12769.1"/>
    </source>
</evidence>
<keyword evidence="4" id="KW-0539">Nucleus</keyword>
<feature type="compositionally biased region" description="Basic and acidic residues" evidence="5">
    <location>
        <begin position="422"/>
        <end position="434"/>
    </location>
</feature>
<keyword evidence="3" id="KW-0235">DNA replication</keyword>
<dbReference type="GO" id="GO:0006271">
    <property type="term" value="P:DNA strand elongation involved in DNA replication"/>
    <property type="evidence" value="ECO:0007669"/>
    <property type="project" value="TreeGrafter"/>
</dbReference>
<feature type="compositionally biased region" description="Polar residues" evidence="5">
    <location>
        <begin position="288"/>
        <end position="308"/>
    </location>
</feature>
<organism evidence="6 7">
    <name type="scientific">Laetiporus sulphureus 93-53</name>
    <dbReference type="NCBI Taxonomy" id="1314785"/>
    <lineage>
        <taxon>Eukaryota</taxon>
        <taxon>Fungi</taxon>
        <taxon>Dikarya</taxon>
        <taxon>Basidiomycota</taxon>
        <taxon>Agaricomycotina</taxon>
        <taxon>Agaricomycetes</taxon>
        <taxon>Polyporales</taxon>
        <taxon>Laetiporus</taxon>
    </lineage>
</organism>
<evidence type="ECO:0000256" key="2">
    <source>
        <dbReference type="ARBA" id="ARBA00017589"/>
    </source>
</evidence>
<dbReference type="Pfam" id="PF09507">
    <property type="entry name" value="CDC27"/>
    <property type="match status" value="2"/>
</dbReference>
<feature type="compositionally biased region" description="Basic residues" evidence="5">
    <location>
        <begin position="543"/>
        <end position="559"/>
    </location>
</feature>
<evidence type="ECO:0000256" key="4">
    <source>
        <dbReference type="ARBA" id="ARBA00023242"/>
    </source>
</evidence>
<accession>A0A165I9J4</accession>
<dbReference type="RefSeq" id="XP_040770279.1">
    <property type="nucleotide sequence ID" value="XM_040914054.1"/>
</dbReference>
<dbReference type="GO" id="GO:0003887">
    <property type="term" value="F:DNA-directed DNA polymerase activity"/>
    <property type="evidence" value="ECO:0007669"/>
    <property type="project" value="TreeGrafter"/>
</dbReference>
<dbReference type="InterPro" id="IPR041913">
    <property type="entry name" value="POLD3_sf"/>
</dbReference>
<comment type="subcellular location">
    <subcellularLocation>
        <location evidence="1">Nucleus</location>
    </subcellularLocation>
</comment>
<dbReference type="STRING" id="1314785.A0A165I9J4"/>
<dbReference type="Proteomes" id="UP000076871">
    <property type="component" value="Unassembled WGS sequence"/>
</dbReference>
<dbReference type="OrthoDB" id="514823at2759"/>
<feature type="compositionally biased region" description="Basic residues" evidence="5">
    <location>
        <begin position="309"/>
        <end position="318"/>
    </location>
</feature>
<dbReference type="GO" id="GO:1904161">
    <property type="term" value="P:DNA synthesis involved in UV-damage excision repair"/>
    <property type="evidence" value="ECO:0007669"/>
    <property type="project" value="TreeGrafter"/>
</dbReference>
<dbReference type="AlphaFoldDB" id="A0A165I9J4"/>
<feature type="compositionally biased region" description="Acidic residues" evidence="5">
    <location>
        <begin position="456"/>
        <end position="477"/>
    </location>
</feature>
<dbReference type="EMBL" id="KV427605">
    <property type="protein sequence ID" value="KZT12769.1"/>
    <property type="molecule type" value="Genomic_DNA"/>
</dbReference>
<dbReference type="PANTHER" id="PTHR17598">
    <property type="entry name" value="DNA POLYMERASE DELTA SUBUNIT 3"/>
    <property type="match status" value="1"/>
</dbReference>
<dbReference type="GO" id="GO:0043625">
    <property type="term" value="C:delta DNA polymerase complex"/>
    <property type="evidence" value="ECO:0007669"/>
    <property type="project" value="InterPro"/>
</dbReference>
<gene>
    <name evidence="6" type="ORF">LAESUDRAFT_808312</name>
</gene>
<evidence type="ECO:0000313" key="7">
    <source>
        <dbReference type="Proteomes" id="UP000076871"/>
    </source>
</evidence>
<feature type="compositionally biased region" description="Basic residues" evidence="5">
    <location>
        <begin position="277"/>
        <end position="286"/>
    </location>
</feature>
<feature type="compositionally biased region" description="Basic and acidic residues" evidence="5">
    <location>
        <begin position="236"/>
        <end position="263"/>
    </location>
</feature>
<evidence type="ECO:0000256" key="1">
    <source>
        <dbReference type="ARBA" id="ARBA00004123"/>
    </source>
</evidence>
<feature type="region of interest" description="Disordered" evidence="5">
    <location>
        <begin position="526"/>
        <end position="598"/>
    </location>
</feature>
<feature type="compositionally biased region" description="Acidic residues" evidence="5">
    <location>
        <begin position="529"/>
        <end position="538"/>
    </location>
</feature>
<proteinExistence type="predicted"/>
<evidence type="ECO:0000256" key="5">
    <source>
        <dbReference type="SAM" id="MobiDB-lite"/>
    </source>
</evidence>
<name>A0A165I9J4_9APHY</name>
<evidence type="ECO:0000256" key="3">
    <source>
        <dbReference type="ARBA" id="ARBA00022705"/>
    </source>
</evidence>
<feature type="region of interest" description="Disordered" evidence="5">
    <location>
        <begin position="212"/>
        <end position="504"/>
    </location>
</feature>
<dbReference type="Gene3D" id="3.90.1030.20">
    <property type="entry name" value="DNA polymerase delta, p66 (Cdc27) subunit, wHTH domain"/>
    <property type="match status" value="1"/>
</dbReference>
<keyword evidence="7" id="KW-1185">Reference proteome</keyword>
<sequence length="598" mass="66516">METERSDYLTKQLVVERNVVTFRSLSRHFNIHVNFAKNDLAAFHAASQGSPSPAYATYLLTGEVLPPPATTSQESQPTDMDVDLEEVADDSGEPDSEEVPAVKVTLVGETDVDRVKSQYKRLFSQHIYSLSPAPLIDAGLICPPSDKVHELDAKISSEASVLLGRIVGPHVHIGRHIAPVASSSKVKDFARSKSSLSVKQEQKVEKAKEELEQAIKKEPKEEPKLTLKEHAKHKEKPPALKVKESGKLDWSKAKAKETEEKIRTVKGKQSVKDGFKKRAASGKKSRATSPSTDESSRQGTPAMASSKTVVKRGTKRKSGMMPSSDSDEEDDSVSPPPRKKSPISKSASVRPTSSKDEPKRTMKRKPTLRLMLDSEEGEGEFKPLLPTRPKKGVVLSEDEEFEKPDTYSRPASSRRKARPRSRRSETPTEAEKSLRAMMDVDDDEVIRVSHSVPPDTEPEADETQNEDVDVEMVEDSEPERVENKPRRKREKKVIPTGRNGLKKRRVLKSRTKVDEKGYMITEDYSSYESVEEEEEQADESAKIKTKRSSFAKGHTKPKIKVNDRTASKTSGDSSGLKSRKSTAKTPANSTLMTFFGKK</sequence>
<protein>
    <recommendedName>
        <fullName evidence="2">DNA polymerase delta subunit 3</fullName>
    </recommendedName>
</protein>